<feature type="non-terminal residue" evidence="2">
    <location>
        <position position="68"/>
    </location>
</feature>
<proteinExistence type="predicted"/>
<evidence type="ECO:0000313" key="2">
    <source>
        <dbReference type="EMBL" id="MFC4665699.1"/>
    </source>
</evidence>
<keyword evidence="3" id="KW-1185">Reference proteome</keyword>
<comment type="caution">
    <text evidence="2">The sequence shown here is derived from an EMBL/GenBank/DDBJ whole genome shotgun (WGS) entry which is preliminary data.</text>
</comment>
<evidence type="ECO:0000256" key="1">
    <source>
        <dbReference type="SAM" id="SignalP"/>
    </source>
</evidence>
<gene>
    <name evidence="2" type="ORF">ACFO3G_03600</name>
</gene>
<name>A0ABV9K6T1_9PORP</name>
<feature type="signal peptide" evidence="1">
    <location>
        <begin position="1"/>
        <end position="23"/>
    </location>
</feature>
<accession>A0ABV9K6T1</accession>
<dbReference type="Proteomes" id="UP001596020">
    <property type="component" value="Unassembled WGS sequence"/>
</dbReference>
<keyword evidence="1" id="KW-0732">Signal</keyword>
<feature type="chain" id="PRO_5047028567" evidence="1">
    <location>
        <begin position="24"/>
        <end position="68"/>
    </location>
</feature>
<reference evidence="3" key="1">
    <citation type="journal article" date="2019" name="Int. J. Syst. Evol. Microbiol.">
        <title>The Global Catalogue of Microorganisms (GCM) 10K type strain sequencing project: providing services to taxonomists for standard genome sequencing and annotation.</title>
        <authorList>
            <consortium name="The Broad Institute Genomics Platform"/>
            <consortium name="The Broad Institute Genome Sequencing Center for Infectious Disease"/>
            <person name="Wu L."/>
            <person name="Ma J."/>
        </authorList>
    </citation>
    <scope>NUCLEOTIDE SEQUENCE [LARGE SCALE GENOMIC DNA]</scope>
    <source>
        <strain evidence="3">CGMCC 4.7357</strain>
    </source>
</reference>
<evidence type="ECO:0000313" key="3">
    <source>
        <dbReference type="Proteomes" id="UP001596020"/>
    </source>
</evidence>
<sequence length="68" mass="7287">MKRIVSIWICLLCLLSPYSSLFAESADVVISATDIPSNLKKAVGIKLVGEWGSEEFAELPLALGTSGF</sequence>
<protein>
    <submittedName>
        <fullName evidence="2">Uncharacterized protein</fullName>
    </submittedName>
</protein>
<dbReference type="EMBL" id="JBHSGO010000104">
    <property type="protein sequence ID" value="MFC4665699.1"/>
    <property type="molecule type" value="Genomic_DNA"/>
</dbReference>
<organism evidence="2 3">
    <name type="scientific">Falsiporphyromonas endometrii</name>
    <dbReference type="NCBI Taxonomy" id="1387297"/>
    <lineage>
        <taxon>Bacteria</taxon>
        <taxon>Pseudomonadati</taxon>
        <taxon>Bacteroidota</taxon>
        <taxon>Bacteroidia</taxon>
        <taxon>Bacteroidales</taxon>
        <taxon>Porphyromonadaceae</taxon>
        <taxon>Falsiporphyromonas</taxon>
    </lineage>
</organism>